<dbReference type="AlphaFoldDB" id="A0A448WX45"/>
<feature type="chain" id="PRO_5019372789" evidence="1">
    <location>
        <begin position="22"/>
        <end position="172"/>
    </location>
</feature>
<evidence type="ECO:0000313" key="3">
    <source>
        <dbReference type="Proteomes" id="UP000784294"/>
    </source>
</evidence>
<organism evidence="2 3">
    <name type="scientific">Protopolystoma xenopodis</name>
    <dbReference type="NCBI Taxonomy" id="117903"/>
    <lineage>
        <taxon>Eukaryota</taxon>
        <taxon>Metazoa</taxon>
        <taxon>Spiralia</taxon>
        <taxon>Lophotrochozoa</taxon>
        <taxon>Platyhelminthes</taxon>
        <taxon>Monogenea</taxon>
        <taxon>Polyopisthocotylea</taxon>
        <taxon>Polystomatidea</taxon>
        <taxon>Polystomatidae</taxon>
        <taxon>Protopolystoma</taxon>
    </lineage>
</organism>
<accession>A0A448WX45</accession>
<keyword evidence="1" id="KW-0732">Signal</keyword>
<dbReference type="Proteomes" id="UP000784294">
    <property type="component" value="Unassembled WGS sequence"/>
</dbReference>
<feature type="signal peptide" evidence="1">
    <location>
        <begin position="1"/>
        <end position="21"/>
    </location>
</feature>
<proteinExistence type="predicted"/>
<keyword evidence="3" id="KW-1185">Reference proteome</keyword>
<comment type="caution">
    <text evidence="2">The sequence shown here is derived from an EMBL/GenBank/DDBJ whole genome shotgun (WGS) entry which is preliminary data.</text>
</comment>
<protein>
    <submittedName>
        <fullName evidence="2">Uncharacterized protein</fullName>
    </submittedName>
</protein>
<dbReference type="EMBL" id="CAAALY010056530">
    <property type="protein sequence ID" value="VEL22457.1"/>
    <property type="molecule type" value="Genomic_DNA"/>
</dbReference>
<evidence type="ECO:0000256" key="1">
    <source>
        <dbReference type="SAM" id="SignalP"/>
    </source>
</evidence>
<name>A0A448WX45_9PLAT</name>
<evidence type="ECO:0000313" key="2">
    <source>
        <dbReference type="EMBL" id="VEL22457.1"/>
    </source>
</evidence>
<gene>
    <name evidence="2" type="ORF">PXEA_LOCUS15897</name>
</gene>
<reference evidence="2" key="1">
    <citation type="submission" date="2018-11" db="EMBL/GenBank/DDBJ databases">
        <authorList>
            <consortium name="Pathogen Informatics"/>
        </authorList>
    </citation>
    <scope>NUCLEOTIDE SEQUENCE</scope>
</reference>
<sequence>MAQHFLGRLVDVLCCLLPVATQLCASNKQSRLISTSSLTSGADVFYACGLLVRHCAGLIYQPPGTLGPVISAAPSSVSNPGSCTSDPVCSLERLINAALLPRSLLALDKTRRDEPGRMPRGHAASRLGSVQDTVVKSSYISTEKSLSQEQIDGMKDNLPLVSANKSYQNSFF</sequence>